<dbReference type="STRING" id="54.SAMN02745121_06787"/>
<dbReference type="OrthoDB" id="5515387at2"/>
<dbReference type="InterPro" id="IPR029024">
    <property type="entry name" value="TerB-like"/>
</dbReference>
<accession>A0A1I2FRW9</accession>
<dbReference type="Pfam" id="PF05099">
    <property type="entry name" value="TerB"/>
    <property type="match status" value="1"/>
</dbReference>
<dbReference type="InterPro" id="IPR007791">
    <property type="entry name" value="DjlA_N"/>
</dbReference>
<dbReference type="AlphaFoldDB" id="A0A1I2FRW9"/>
<dbReference type="Gene3D" id="1.10.3680.10">
    <property type="entry name" value="TerB-like"/>
    <property type="match status" value="1"/>
</dbReference>
<sequence length="126" mass="13994">MKPQNPSALHILAFVYLTFSHVTDGELSHEEIDTIARVLHGWVPDATSDQISRVIVDTAAWVHSVASDEERLAQAETYTHLMKEQMSEKQRSAVLVNLIELARADGKITATEEQFIGLLTRILGLG</sequence>
<evidence type="ECO:0000313" key="3">
    <source>
        <dbReference type="Proteomes" id="UP000199400"/>
    </source>
</evidence>
<keyword evidence="3" id="KW-1185">Reference proteome</keyword>
<gene>
    <name evidence="2" type="ORF">SAMN02745121_06787</name>
</gene>
<dbReference type="SUPFAM" id="SSF158682">
    <property type="entry name" value="TerB-like"/>
    <property type="match status" value="1"/>
</dbReference>
<proteinExistence type="predicted"/>
<dbReference type="RefSeq" id="WP_096332259.1">
    <property type="nucleotide sequence ID" value="NZ_FOMX01000027.1"/>
</dbReference>
<dbReference type="Proteomes" id="UP000199400">
    <property type="component" value="Unassembled WGS sequence"/>
</dbReference>
<name>A0A1I2FRW9_9BACT</name>
<evidence type="ECO:0000259" key="1">
    <source>
        <dbReference type="Pfam" id="PF05099"/>
    </source>
</evidence>
<feature type="domain" description="Co-chaperone DjlA N-terminal" evidence="1">
    <location>
        <begin position="23"/>
        <end position="125"/>
    </location>
</feature>
<evidence type="ECO:0000313" key="2">
    <source>
        <dbReference type="EMBL" id="SFF07201.1"/>
    </source>
</evidence>
<protein>
    <submittedName>
        <fullName evidence="2">Tellurite resistance protein TerB</fullName>
    </submittedName>
</protein>
<dbReference type="CDD" id="cd07177">
    <property type="entry name" value="terB_like"/>
    <property type="match status" value="1"/>
</dbReference>
<dbReference type="EMBL" id="FOMX01000027">
    <property type="protein sequence ID" value="SFF07201.1"/>
    <property type="molecule type" value="Genomic_DNA"/>
</dbReference>
<organism evidence="2 3">
    <name type="scientific">Nannocystis exedens</name>
    <dbReference type="NCBI Taxonomy" id="54"/>
    <lineage>
        <taxon>Bacteria</taxon>
        <taxon>Pseudomonadati</taxon>
        <taxon>Myxococcota</taxon>
        <taxon>Polyangia</taxon>
        <taxon>Nannocystales</taxon>
        <taxon>Nannocystaceae</taxon>
        <taxon>Nannocystis</taxon>
    </lineage>
</organism>
<reference evidence="3" key="1">
    <citation type="submission" date="2016-10" db="EMBL/GenBank/DDBJ databases">
        <authorList>
            <person name="Varghese N."/>
            <person name="Submissions S."/>
        </authorList>
    </citation>
    <scope>NUCLEOTIDE SEQUENCE [LARGE SCALE GENOMIC DNA]</scope>
    <source>
        <strain evidence="3">ATCC 25963</strain>
    </source>
</reference>